<name>A0ABV3DBI8_9ACTN</name>
<evidence type="ECO:0000256" key="1">
    <source>
        <dbReference type="SAM" id="MobiDB-lite"/>
    </source>
</evidence>
<gene>
    <name evidence="2" type="ORF">AB0C36_06385</name>
</gene>
<dbReference type="PANTHER" id="PTHR43143:SF6">
    <property type="entry name" value="BLL3016 PROTEIN"/>
    <property type="match status" value="1"/>
</dbReference>
<organism evidence="2 3">
    <name type="scientific">Streptodolium elevatio</name>
    <dbReference type="NCBI Taxonomy" id="3157996"/>
    <lineage>
        <taxon>Bacteria</taxon>
        <taxon>Bacillati</taxon>
        <taxon>Actinomycetota</taxon>
        <taxon>Actinomycetes</taxon>
        <taxon>Kitasatosporales</taxon>
        <taxon>Streptomycetaceae</taxon>
        <taxon>Streptodolium</taxon>
    </lineage>
</organism>
<comment type="caution">
    <text evidence="2">The sequence shown here is derived from an EMBL/GenBank/DDBJ whole genome shotgun (WGS) entry which is preliminary data.</text>
</comment>
<dbReference type="InterPro" id="IPR006311">
    <property type="entry name" value="TAT_signal"/>
</dbReference>
<feature type="region of interest" description="Disordered" evidence="1">
    <location>
        <begin position="581"/>
        <end position="604"/>
    </location>
</feature>
<dbReference type="EMBL" id="JBEZFP010000011">
    <property type="protein sequence ID" value="MEU8133120.1"/>
    <property type="molecule type" value="Genomic_DNA"/>
</dbReference>
<dbReference type="NCBIfam" id="TIGR03767">
    <property type="entry name" value="P_acnes_RR"/>
    <property type="match status" value="1"/>
</dbReference>
<dbReference type="RefSeq" id="WP_358350067.1">
    <property type="nucleotide sequence ID" value="NZ_JBEZFP010000011.1"/>
</dbReference>
<dbReference type="PROSITE" id="PS51257">
    <property type="entry name" value="PROKAR_LIPOPROTEIN"/>
    <property type="match status" value="1"/>
</dbReference>
<feature type="compositionally biased region" description="Basic and acidic residues" evidence="1">
    <location>
        <begin position="583"/>
        <end position="604"/>
    </location>
</feature>
<keyword evidence="3" id="KW-1185">Reference proteome</keyword>
<evidence type="ECO:0000313" key="2">
    <source>
        <dbReference type="EMBL" id="MEU8133120.1"/>
    </source>
</evidence>
<dbReference type="PANTHER" id="PTHR43143">
    <property type="entry name" value="METALLOPHOSPHOESTERASE, CALCINEURIN SUPERFAMILY"/>
    <property type="match status" value="1"/>
</dbReference>
<dbReference type="SUPFAM" id="SSF56300">
    <property type="entry name" value="Metallo-dependent phosphatases"/>
    <property type="match status" value="1"/>
</dbReference>
<dbReference type="InterPro" id="IPR051918">
    <property type="entry name" value="STPP_CPPED1"/>
</dbReference>
<proteinExistence type="predicted"/>
<accession>A0ABV3DBI8</accession>
<evidence type="ECO:0000313" key="3">
    <source>
        <dbReference type="Proteomes" id="UP001551482"/>
    </source>
</evidence>
<protein>
    <submittedName>
        <fullName evidence="2">TIGR03767 family metallophosphoesterase</fullName>
    </submittedName>
</protein>
<reference evidence="2 3" key="1">
    <citation type="submission" date="2024-06" db="EMBL/GenBank/DDBJ databases">
        <title>The Natural Products Discovery Center: Release of the First 8490 Sequenced Strains for Exploring Actinobacteria Biosynthetic Diversity.</title>
        <authorList>
            <person name="Kalkreuter E."/>
            <person name="Kautsar S.A."/>
            <person name="Yang D."/>
            <person name="Bader C.D."/>
            <person name="Teijaro C.N."/>
            <person name="Fluegel L."/>
            <person name="Davis C.M."/>
            <person name="Simpson J.R."/>
            <person name="Lauterbach L."/>
            <person name="Steele A.D."/>
            <person name="Gui C."/>
            <person name="Meng S."/>
            <person name="Li G."/>
            <person name="Viehrig K."/>
            <person name="Ye F."/>
            <person name="Su P."/>
            <person name="Kiefer A.F."/>
            <person name="Nichols A."/>
            <person name="Cepeda A.J."/>
            <person name="Yan W."/>
            <person name="Fan B."/>
            <person name="Jiang Y."/>
            <person name="Adhikari A."/>
            <person name="Zheng C.-J."/>
            <person name="Schuster L."/>
            <person name="Cowan T.M."/>
            <person name="Smanski M.J."/>
            <person name="Chevrette M.G."/>
            <person name="De Carvalho L.P.S."/>
            <person name="Shen B."/>
        </authorList>
    </citation>
    <scope>NUCLEOTIDE SEQUENCE [LARGE SCALE GENOMIC DNA]</scope>
    <source>
        <strain evidence="2 3">NPDC048946</strain>
    </source>
</reference>
<dbReference type="PROSITE" id="PS51318">
    <property type="entry name" value="TAT"/>
    <property type="match status" value="1"/>
</dbReference>
<dbReference type="InterPro" id="IPR029052">
    <property type="entry name" value="Metallo-depent_PP-like"/>
</dbReference>
<dbReference type="InterPro" id="IPR022506">
    <property type="entry name" value="Metallophosphoesterase_PPA1498"/>
</dbReference>
<feature type="region of interest" description="Disordered" evidence="1">
    <location>
        <begin position="22"/>
        <end position="57"/>
    </location>
</feature>
<sequence>MGVSRREVLRYTAVGAAAVGGGAALTGCSDDDDKKDPPKDGTPGSQQPAGSPVEPNAWATTVERTLVLGPEGAGGYRKVVEGPGEPYVLRGDLVAPDAAGEAAVKARAATRKPVIAFTQLSDLHILDCQSPARVEFLDRNRDPGEPFAALLPVEGAYRAQEMLSAQVAEAMVRAVNKIEKGPVTGAPVAFTIVTGDNTDNVQYNELRWYIDVLDGGKDVRPDSGDLNKYEGVADHIAYDERYWHPDGTPPGAADDVARAKYGFPTVPGLLDAARKPFKATGLKTPWYSAYGNHDGLAQGNLLPGEAIMKAAVGDRKVTGLAPGVNLVGLLVQVQGGNQQAVQTLLSGPSRPVAADPDRRPVTRTETVKEHFRTAGKPEGHGFTQENVSAGTAYYAVDHDRVRCITLDTVNTNGGSEGSLDAAQYAWLEGQLKANSSRYLDEQGKEVQNAVQDKLFVVFSHHTSTSMDNANGPDRVLGPKVVELLKRFPNVVAWVNGHSHRNTVRPHARAAGSPVPGGFWEVNTAAHIDWPQQARIVEIADNGDGTLSVFGTIVDSAAPADLARRIDDPLALASLSRELAANDWQERERKDPAEDGKRGKASDRNVELLLAAPAWVRS</sequence>
<dbReference type="Proteomes" id="UP001551482">
    <property type="component" value="Unassembled WGS sequence"/>
</dbReference>
<dbReference type="Gene3D" id="3.60.21.10">
    <property type="match status" value="1"/>
</dbReference>